<dbReference type="EMBL" id="JBEOZY010000024">
    <property type="protein sequence ID" value="MER6167233.1"/>
    <property type="molecule type" value="Genomic_DNA"/>
</dbReference>
<comment type="caution">
    <text evidence="1">The sequence shown here is derived from an EMBL/GenBank/DDBJ whole genome shotgun (WGS) entry which is preliminary data.</text>
</comment>
<evidence type="ECO:0000313" key="2">
    <source>
        <dbReference type="Proteomes" id="UP001496720"/>
    </source>
</evidence>
<protein>
    <submittedName>
        <fullName evidence="1">Uncharacterized protein</fullName>
    </submittedName>
</protein>
<name>A0ABV1SZQ9_9ACTN</name>
<proteinExistence type="predicted"/>
<evidence type="ECO:0000313" key="1">
    <source>
        <dbReference type="EMBL" id="MER6167233.1"/>
    </source>
</evidence>
<organism evidence="1 2">
    <name type="scientific">Streptomyces violaceorubidus</name>
    <dbReference type="NCBI Taxonomy" id="284042"/>
    <lineage>
        <taxon>Bacteria</taxon>
        <taxon>Bacillati</taxon>
        <taxon>Actinomycetota</taxon>
        <taxon>Actinomycetes</taxon>
        <taxon>Kitasatosporales</taxon>
        <taxon>Streptomycetaceae</taxon>
        <taxon>Streptomyces</taxon>
    </lineage>
</organism>
<reference evidence="1 2" key="1">
    <citation type="submission" date="2024-06" db="EMBL/GenBank/DDBJ databases">
        <title>The Natural Products Discovery Center: Release of the First 8490 Sequenced Strains for Exploring Actinobacteria Biosynthetic Diversity.</title>
        <authorList>
            <person name="Kalkreuter E."/>
            <person name="Kautsar S.A."/>
            <person name="Yang D."/>
            <person name="Bader C.D."/>
            <person name="Teijaro C.N."/>
            <person name="Fluegel L."/>
            <person name="Davis C.M."/>
            <person name="Simpson J.R."/>
            <person name="Lauterbach L."/>
            <person name="Steele A.D."/>
            <person name="Gui C."/>
            <person name="Meng S."/>
            <person name="Li G."/>
            <person name="Viehrig K."/>
            <person name="Ye F."/>
            <person name="Su P."/>
            <person name="Kiefer A.F."/>
            <person name="Nichols A."/>
            <person name="Cepeda A.J."/>
            <person name="Yan W."/>
            <person name="Fan B."/>
            <person name="Jiang Y."/>
            <person name="Adhikari A."/>
            <person name="Zheng C.-J."/>
            <person name="Schuster L."/>
            <person name="Cowan T.M."/>
            <person name="Smanski M.J."/>
            <person name="Chevrette M.G."/>
            <person name="De Carvalho L.P.S."/>
            <person name="Shen B."/>
        </authorList>
    </citation>
    <scope>NUCLEOTIDE SEQUENCE [LARGE SCALE GENOMIC DNA]</scope>
    <source>
        <strain evidence="1 2">NPDC001615</strain>
    </source>
</reference>
<accession>A0ABV1SZQ9</accession>
<keyword evidence="2" id="KW-1185">Reference proteome</keyword>
<gene>
    <name evidence="1" type="ORF">ABT188_22205</name>
</gene>
<dbReference type="RefSeq" id="WP_352148748.1">
    <property type="nucleotide sequence ID" value="NZ_JBEOZY010000024.1"/>
</dbReference>
<dbReference type="Proteomes" id="UP001496720">
    <property type="component" value="Unassembled WGS sequence"/>
</dbReference>
<sequence>MSGQELSNVNVDELSEFEPKAAKPGTFYKWPELSDENCVMVLRPVHANRLGVLTDVFVLDGDRLREVNGREMFLADNSGEYFMAENIPMAYYTANDLKVIAGEYARAAAFLRSIAEG</sequence>